<sequence length="223" mass="25823">MANTLNVTQLHIEDYYIRGESLEKFFEDEAQSTKSLRTQKIIFRDVPMSLLYSFPNVQIYESKYLDKFTFCTSDGRGRIHERVETLIFSGDFGSIEPKTIDGLSRAISDGAFPRLRNLEFSYELDMDPDPVDEEEWRMCDAGMDRAVSSVLALKRLLDTFPHISATMEIQPDDYRMHPKMFNFIHIENDPASCNRRLKAVEATMKYRTALEFLLGGGCRVMSW</sequence>
<evidence type="ECO:0000313" key="1">
    <source>
        <dbReference type="EMBL" id="KXS14185.1"/>
    </source>
</evidence>
<dbReference type="Proteomes" id="UP000070544">
    <property type="component" value="Unassembled WGS sequence"/>
</dbReference>
<dbReference type="EMBL" id="KQ965771">
    <property type="protein sequence ID" value="KXS14185.1"/>
    <property type="molecule type" value="Genomic_DNA"/>
</dbReference>
<gene>
    <name evidence="1" type="ORF">M427DRAFT_156176</name>
</gene>
<keyword evidence="2" id="KW-1185">Reference proteome</keyword>
<organism evidence="1 2">
    <name type="scientific">Gonapodya prolifera (strain JEL478)</name>
    <name type="common">Monoblepharis prolifera</name>
    <dbReference type="NCBI Taxonomy" id="1344416"/>
    <lineage>
        <taxon>Eukaryota</taxon>
        <taxon>Fungi</taxon>
        <taxon>Fungi incertae sedis</taxon>
        <taxon>Chytridiomycota</taxon>
        <taxon>Chytridiomycota incertae sedis</taxon>
        <taxon>Monoblepharidomycetes</taxon>
        <taxon>Monoblepharidales</taxon>
        <taxon>Gonapodyaceae</taxon>
        <taxon>Gonapodya</taxon>
    </lineage>
</organism>
<dbReference type="AlphaFoldDB" id="A0A139ACL1"/>
<evidence type="ECO:0000313" key="2">
    <source>
        <dbReference type="Proteomes" id="UP000070544"/>
    </source>
</evidence>
<name>A0A139ACL1_GONPJ</name>
<reference evidence="1 2" key="1">
    <citation type="journal article" date="2015" name="Genome Biol. Evol.">
        <title>Phylogenomic analyses indicate that early fungi evolved digesting cell walls of algal ancestors of land plants.</title>
        <authorList>
            <person name="Chang Y."/>
            <person name="Wang S."/>
            <person name="Sekimoto S."/>
            <person name="Aerts A.L."/>
            <person name="Choi C."/>
            <person name="Clum A."/>
            <person name="LaButti K.M."/>
            <person name="Lindquist E.A."/>
            <person name="Yee Ngan C."/>
            <person name="Ohm R.A."/>
            <person name="Salamov A.A."/>
            <person name="Grigoriev I.V."/>
            <person name="Spatafora J.W."/>
            <person name="Berbee M.L."/>
        </authorList>
    </citation>
    <scope>NUCLEOTIDE SEQUENCE [LARGE SCALE GENOMIC DNA]</scope>
    <source>
        <strain evidence="1 2">JEL478</strain>
    </source>
</reference>
<protein>
    <submittedName>
        <fullName evidence="1">Uncharacterized protein</fullName>
    </submittedName>
</protein>
<proteinExistence type="predicted"/>
<accession>A0A139ACL1</accession>